<sequence>MIQLRHIEKTFFSKNQTLAALTDVSLDIKTGEAFGVIGESGAGKSTLLRMINALETPDAGSVTVDGVDLTHLSKKDLRMEQKQIGMIFQQFNLLNNKTVAENIRLPLTLHNYDQTLTVDEVLDFVGLSDKKHSYPQQLSGGQKQRVGIARALITRPKLLLCDEPTSALDQNTTEDIVAVLKKAHREFKMTIVVVTHELPVIKALCTRAALMEYGKVRQIVDITRSEDKLTDRPYLERAIEVLTSD</sequence>
<dbReference type="InterPro" id="IPR027417">
    <property type="entry name" value="P-loop_NTPase"/>
</dbReference>
<evidence type="ECO:0000256" key="2">
    <source>
        <dbReference type="ARBA" id="ARBA00022741"/>
    </source>
</evidence>
<dbReference type="PROSITE" id="PS50893">
    <property type="entry name" value="ABC_TRANSPORTER_2"/>
    <property type="match status" value="1"/>
</dbReference>
<dbReference type="Proteomes" id="UP001410648">
    <property type="component" value="Unassembled WGS sequence"/>
</dbReference>
<keyword evidence="2" id="KW-0547">Nucleotide-binding</keyword>
<protein>
    <recommendedName>
        <fullName evidence="4">ABC transporter domain-containing protein</fullName>
    </recommendedName>
</protein>
<evidence type="ECO:0000313" key="6">
    <source>
        <dbReference type="Proteomes" id="UP001410648"/>
    </source>
</evidence>
<name>A0ABP3KI77_9LACT</name>
<dbReference type="SUPFAM" id="SSF52540">
    <property type="entry name" value="P-loop containing nucleoside triphosphate hydrolases"/>
    <property type="match status" value="1"/>
</dbReference>
<keyword evidence="3" id="KW-0067">ATP-binding</keyword>
<gene>
    <name evidence="5" type="ORF">GCM10008936_07990</name>
</gene>
<dbReference type="PANTHER" id="PTHR42781:SF9">
    <property type="entry name" value="AMINO ACID ABC TRANSPORTER, ATP-BINDING PROTEIN-RELATED"/>
    <property type="match status" value="1"/>
</dbReference>
<feature type="domain" description="ABC transporter" evidence="4">
    <location>
        <begin position="2"/>
        <end position="238"/>
    </location>
</feature>
<organism evidence="5 6">
    <name type="scientific">Alkalibacterium indicireducens</name>
    <dbReference type="NCBI Taxonomy" id="398758"/>
    <lineage>
        <taxon>Bacteria</taxon>
        <taxon>Bacillati</taxon>
        <taxon>Bacillota</taxon>
        <taxon>Bacilli</taxon>
        <taxon>Lactobacillales</taxon>
        <taxon>Carnobacteriaceae</taxon>
        <taxon>Alkalibacterium</taxon>
    </lineage>
</organism>
<keyword evidence="6" id="KW-1185">Reference proteome</keyword>
<reference evidence="6" key="1">
    <citation type="journal article" date="2019" name="Int. J. Syst. Evol. Microbiol.">
        <title>The Global Catalogue of Microorganisms (GCM) 10K type strain sequencing project: providing services to taxonomists for standard genome sequencing and annotation.</title>
        <authorList>
            <consortium name="The Broad Institute Genomics Platform"/>
            <consortium name="The Broad Institute Genome Sequencing Center for Infectious Disease"/>
            <person name="Wu L."/>
            <person name="Ma J."/>
        </authorList>
    </citation>
    <scope>NUCLEOTIDE SEQUENCE [LARGE SCALE GENOMIC DNA]</scope>
    <source>
        <strain evidence="6">JCM 14232</strain>
    </source>
</reference>
<dbReference type="SMART" id="SM00382">
    <property type="entry name" value="AAA"/>
    <property type="match status" value="1"/>
</dbReference>
<dbReference type="EMBL" id="BAAADA010000069">
    <property type="protein sequence ID" value="GAA0480550.1"/>
    <property type="molecule type" value="Genomic_DNA"/>
</dbReference>
<dbReference type="InterPro" id="IPR003439">
    <property type="entry name" value="ABC_transporter-like_ATP-bd"/>
</dbReference>
<dbReference type="InterPro" id="IPR017871">
    <property type="entry name" value="ABC_transporter-like_CS"/>
</dbReference>
<dbReference type="Gene3D" id="3.40.50.300">
    <property type="entry name" value="P-loop containing nucleotide triphosphate hydrolases"/>
    <property type="match status" value="1"/>
</dbReference>
<dbReference type="PANTHER" id="PTHR42781">
    <property type="entry name" value="SPERMIDINE/PUTRESCINE IMPORT ATP-BINDING PROTEIN POTA"/>
    <property type="match status" value="1"/>
</dbReference>
<dbReference type="InterPro" id="IPR050093">
    <property type="entry name" value="ABC_SmlMolc_Importer"/>
</dbReference>
<dbReference type="Pfam" id="PF00005">
    <property type="entry name" value="ABC_tran"/>
    <property type="match status" value="1"/>
</dbReference>
<accession>A0ABP3KI77</accession>
<dbReference type="RefSeq" id="WP_346024276.1">
    <property type="nucleotide sequence ID" value="NZ_BAAADA010000069.1"/>
</dbReference>
<evidence type="ECO:0000259" key="4">
    <source>
        <dbReference type="PROSITE" id="PS50893"/>
    </source>
</evidence>
<evidence type="ECO:0000256" key="1">
    <source>
        <dbReference type="ARBA" id="ARBA00022448"/>
    </source>
</evidence>
<evidence type="ECO:0000313" key="5">
    <source>
        <dbReference type="EMBL" id="GAA0480550.1"/>
    </source>
</evidence>
<keyword evidence="1" id="KW-0813">Transport</keyword>
<proteinExistence type="predicted"/>
<evidence type="ECO:0000256" key="3">
    <source>
        <dbReference type="ARBA" id="ARBA00022840"/>
    </source>
</evidence>
<dbReference type="PROSITE" id="PS00211">
    <property type="entry name" value="ABC_TRANSPORTER_1"/>
    <property type="match status" value="1"/>
</dbReference>
<comment type="caution">
    <text evidence="5">The sequence shown here is derived from an EMBL/GenBank/DDBJ whole genome shotgun (WGS) entry which is preliminary data.</text>
</comment>
<dbReference type="InterPro" id="IPR003593">
    <property type="entry name" value="AAA+_ATPase"/>
</dbReference>